<feature type="signal peptide" evidence="1">
    <location>
        <begin position="1"/>
        <end position="26"/>
    </location>
</feature>
<feature type="chain" id="PRO_5011693005" evidence="1">
    <location>
        <begin position="27"/>
        <end position="211"/>
    </location>
</feature>
<keyword evidence="1" id="KW-0732">Signal</keyword>
<sequence>MKSARHWIHLTGILFLAFLSCSNSFGQESNHAFGFNLQLAHYISNDREHDEHFMPINPGFELLYKHPLKNELSLISGVNYSYSRWKKTFATATYFRRSAHELAIPLLIEKSIGQRFFLMFGTYCGWLISGKAESQNKNNPNWIDVTKYSNYSESSRFMADLCLSAGARQQIGSAHSVSIAPFIRYKLKDHWMKEVRTNTYVGVSIYYFIGL</sequence>
<dbReference type="STRING" id="655355.SAMN05216283_1095"/>
<feature type="domain" description="Outer membrane protein beta-barrel" evidence="2">
    <location>
        <begin position="61"/>
        <end position="168"/>
    </location>
</feature>
<evidence type="ECO:0000256" key="1">
    <source>
        <dbReference type="SAM" id="SignalP"/>
    </source>
</evidence>
<organism evidence="3 4">
    <name type="scientific">Sunxiuqinia elliptica</name>
    <dbReference type="NCBI Taxonomy" id="655355"/>
    <lineage>
        <taxon>Bacteria</taxon>
        <taxon>Pseudomonadati</taxon>
        <taxon>Bacteroidota</taxon>
        <taxon>Bacteroidia</taxon>
        <taxon>Marinilabiliales</taxon>
        <taxon>Prolixibacteraceae</taxon>
        <taxon>Sunxiuqinia</taxon>
    </lineage>
</organism>
<proteinExistence type="predicted"/>
<dbReference type="InterPro" id="IPR025665">
    <property type="entry name" value="Beta-barrel_OMP_2"/>
</dbReference>
<name>A0A1I2JKL2_9BACT</name>
<evidence type="ECO:0000313" key="4">
    <source>
        <dbReference type="Proteomes" id="UP000198964"/>
    </source>
</evidence>
<dbReference type="EMBL" id="FONW01000009">
    <property type="protein sequence ID" value="SFF54779.1"/>
    <property type="molecule type" value="Genomic_DNA"/>
</dbReference>
<reference evidence="3 4" key="1">
    <citation type="submission" date="2016-10" db="EMBL/GenBank/DDBJ databases">
        <authorList>
            <person name="de Groot N.N."/>
        </authorList>
    </citation>
    <scope>NUCLEOTIDE SEQUENCE [LARGE SCALE GENOMIC DNA]</scope>
    <source>
        <strain evidence="3 4">CGMCC 1.9156</strain>
    </source>
</reference>
<evidence type="ECO:0000313" key="3">
    <source>
        <dbReference type="EMBL" id="SFF54779.1"/>
    </source>
</evidence>
<dbReference type="Proteomes" id="UP000198964">
    <property type="component" value="Unassembled WGS sequence"/>
</dbReference>
<dbReference type="Pfam" id="PF13568">
    <property type="entry name" value="OMP_b-brl_2"/>
    <property type="match status" value="1"/>
</dbReference>
<gene>
    <name evidence="3" type="ORF">SAMN05216283_1095</name>
</gene>
<dbReference type="RefSeq" id="WP_170846973.1">
    <property type="nucleotide sequence ID" value="NZ_FONW01000009.1"/>
</dbReference>
<keyword evidence="4" id="KW-1185">Reference proteome</keyword>
<dbReference type="PROSITE" id="PS51257">
    <property type="entry name" value="PROKAR_LIPOPROTEIN"/>
    <property type="match status" value="1"/>
</dbReference>
<dbReference type="AlphaFoldDB" id="A0A1I2JKL2"/>
<protein>
    <submittedName>
        <fullName evidence="3">Outer membrane protein beta-barrel domain-containing protein</fullName>
    </submittedName>
</protein>
<evidence type="ECO:0000259" key="2">
    <source>
        <dbReference type="Pfam" id="PF13568"/>
    </source>
</evidence>
<accession>A0A1I2JKL2</accession>